<evidence type="ECO:0000313" key="3">
    <source>
        <dbReference type="Proteomes" id="UP001177140"/>
    </source>
</evidence>
<dbReference type="Proteomes" id="UP001177140">
    <property type="component" value="Unassembled WGS sequence"/>
</dbReference>
<accession>A0AA41VV06</accession>
<sequence length="109" mass="12168">MAFWGIELKEGGVVTYDRRFQEAEGRLRVTKGCFGRNVSSDARCLVECRVGRQLPPPTVLCILDKPNKIEMCPLDIEFGGDEQVHFSISGDGGMFPVESVHLSGYFIEK</sequence>
<organism evidence="2 3">
    <name type="scientific">Papaver nudicaule</name>
    <name type="common">Iceland poppy</name>
    <dbReference type="NCBI Taxonomy" id="74823"/>
    <lineage>
        <taxon>Eukaryota</taxon>
        <taxon>Viridiplantae</taxon>
        <taxon>Streptophyta</taxon>
        <taxon>Embryophyta</taxon>
        <taxon>Tracheophyta</taxon>
        <taxon>Spermatophyta</taxon>
        <taxon>Magnoliopsida</taxon>
        <taxon>Ranunculales</taxon>
        <taxon>Papaveraceae</taxon>
        <taxon>Papaveroideae</taxon>
        <taxon>Papaver</taxon>
    </lineage>
</organism>
<dbReference type="Gene3D" id="2.60.120.340">
    <property type="entry name" value="Nucleoplasmin core domain"/>
    <property type="match status" value="1"/>
</dbReference>
<proteinExistence type="predicted"/>
<feature type="domain" description="Nucleoplasmin-like" evidence="1">
    <location>
        <begin position="3"/>
        <end position="107"/>
    </location>
</feature>
<dbReference type="EMBL" id="JAJJMA010298975">
    <property type="protein sequence ID" value="MCL7047943.1"/>
    <property type="molecule type" value="Genomic_DNA"/>
</dbReference>
<keyword evidence="3" id="KW-1185">Reference proteome</keyword>
<gene>
    <name evidence="2" type="ORF">MKW94_022338</name>
</gene>
<evidence type="ECO:0000313" key="2">
    <source>
        <dbReference type="EMBL" id="MCL7047943.1"/>
    </source>
</evidence>
<dbReference type="Pfam" id="PF17800">
    <property type="entry name" value="NPL"/>
    <property type="match status" value="1"/>
</dbReference>
<dbReference type="InterPro" id="IPR041232">
    <property type="entry name" value="NPL"/>
</dbReference>
<dbReference type="AlphaFoldDB" id="A0AA41VV06"/>
<reference evidence="2" key="1">
    <citation type="submission" date="2022-03" db="EMBL/GenBank/DDBJ databases">
        <title>A functionally conserved STORR gene fusion in Papaver species that diverged 16.8 million years ago.</title>
        <authorList>
            <person name="Catania T."/>
        </authorList>
    </citation>
    <scope>NUCLEOTIDE SEQUENCE</scope>
    <source>
        <strain evidence="2">S-191538</strain>
    </source>
</reference>
<evidence type="ECO:0000259" key="1">
    <source>
        <dbReference type="Pfam" id="PF17800"/>
    </source>
</evidence>
<name>A0AA41VV06_PAPNU</name>
<protein>
    <recommendedName>
        <fullName evidence="1">Nucleoplasmin-like domain-containing protein</fullName>
    </recommendedName>
</protein>
<comment type="caution">
    <text evidence="2">The sequence shown here is derived from an EMBL/GenBank/DDBJ whole genome shotgun (WGS) entry which is preliminary data.</text>
</comment>